<keyword evidence="2" id="KW-0732">Signal</keyword>
<dbReference type="GeneID" id="116553202"/>
<sequence>APSCLVLVHFVLFEADSEGARVSEAALSGGATNSRFLGISRGKCAGGSRSVCTWQASLGAGLHAPPRACLASDSPRPRCVGEPATARPATVKQRRRWGRRAHAGEAQPLNHPLGPALQFSPSPQGAPRAGQRLPRGRMGPTVLLGKGHLGLPGGSIVLRYPALGRQPRAPTCAPSRRGAALWWPLLHRMQAPSGGQGGLGASQVERGFNRAFLQALTPVDRIGYYCSGATGAAFGNEITQPPPHRFGCLLHLKSYGSGKGWEDGWLYQLARDGEREQPVAPRGGRKGGTADPTPAVQALGGEPMRFASLSS</sequence>
<evidence type="ECO:0000313" key="3">
    <source>
        <dbReference type="Proteomes" id="UP000504640"/>
    </source>
</evidence>
<evidence type="ECO:0000256" key="2">
    <source>
        <dbReference type="SAM" id="SignalP"/>
    </source>
</evidence>
<keyword evidence="3" id="KW-1185">Reference proteome</keyword>
<feature type="region of interest" description="Disordered" evidence="1">
    <location>
        <begin position="73"/>
        <end position="134"/>
    </location>
</feature>
<feature type="signal peptide" evidence="2">
    <location>
        <begin position="1"/>
        <end position="19"/>
    </location>
</feature>
<reference evidence="4" key="1">
    <citation type="submission" date="2025-08" db="UniProtKB">
        <authorList>
            <consortium name="RefSeq"/>
        </authorList>
    </citation>
    <scope>IDENTIFICATION</scope>
    <source>
        <tissue evidence="4">Blood</tissue>
    </source>
</reference>
<dbReference type="RefSeq" id="XP_032136353.1">
    <property type="nucleotide sequence ID" value="XM_032280462.1"/>
</dbReference>
<accession>A0A6J3I141</accession>
<feature type="compositionally biased region" description="Basic residues" evidence="1">
    <location>
        <begin position="92"/>
        <end position="101"/>
    </location>
</feature>
<dbReference type="Proteomes" id="UP000504640">
    <property type="component" value="Unplaced"/>
</dbReference>
<feature type="chain" id="PRO_5027030572" evidence="2">
    <location>
        <begin position="20"/>
        <end position="311"/>
    </location>
</feature>
<feature type="region of interest" description="Disordered" evidence="1">
    <location>
        <begin position="272"/>
        <end position="311"/>
    </location>
</feature>
<feature type="non-terminal residue" evidence="4">
    <location>
        <position position="1"/>
    </location>
</feature>
<organism evidence="3 4">
    <name type="scientific">Sapajus apella</name>
    <name type="common">Brown-capped capuchin</name>
    <name type="synonym">Cebus apella</name>
    <dbReference type="NCBI Taxonomy" id="9515"/>
    <lineage>
        <taxon>Eukaryota</taxon>
        <taxon>Metazoa</taxon>
        <taxon>Chordata</taxon>
        <taxon>Craniata</taxon>
        <taxon>Vertebrata</taxon>
        <taxon>Euteleostomi</taxon>
        <taxon>Mammalia</taxon>
        <taxon>Eutheria</taxon>
        <taxon>Euarchontoglires</taxon>
        <taxon>Primates</taxon>
        <taxon>Haplorrhini</taxon>
        <taxon>Platyrrhini</taxon>
        <taxon>Cebidae</taxon>
        <taxon>Cebinae</taxon>
        <taxon>Sapajus</taxon>
    </lineage>
</organism>
<protein>
    <submittedName>
        <fullName evidence="4">Uncharacterized protein LOC116553202</fullName>
    </submittedName>
</protein>
<evidence type="ECO:0000313" key="4">
    <source>
        <dbReference type="RefSeq" id="XP_032136353.1"/>
    </source>
</evidence>
<dbReference type="CTD" id="100996842"/>
<name>A0A6J3I141_SAPAP</name>
<evidence type="ECO:0000256" key="1">
    <source>
        <dbReference type="SAM" id="MobiDB-lite"/>
    </source>
</evidence>
<dbReference type="AlphaFoldDB" id="A0A6J3I141"/>
<proteinExistence type="predicted"/>
<gene>
    <name evidence="4" type="primary">LOC116553202</name>
</gene>